<dbReference type="InterPro" id="IPR000917">
    <property type="entry name" value="Sulfatase_N"/>
</dbReference>
<name>A0ABT4XK86_9PSED</name>
<evidence type="ECO:0000256" key="2">
    <source>
        <dbReference type="ARBA" id="ARBA00022723"/>
    </source>
</evidence>
<evidence type="ECO:0000256" key="4">
    <source>
        <dbReference type="ARBA" id="ARBA00022837"/>
    </source>
</evidence>
<evidence type="ECO:0000313" key="6">
    <source>
        <dbReference type="EMBL" id="MDA7088619.1"/>
    </source>
</evidence>
<comment type="caution">
    <text evidence="6">The sequence shown here is derived from an EMBL/GenBank/DDBJ whole genome shotgun (WGS) entry which is preliminary data.</text>
</comment>
<sequence length="546" mass="60009">MQRTTKHLDVVTAIRRPGLLKTLAVVLGIGLGATATGALAQNPFIQAQPISESLEPARLHADQQSEVAKHLKELEARTGRKPNVLIMLVDDMGWGDPGAFGGGIAIGAPTPHIDNMARAGLKLTSTYAQPTCTPTRSAMMTGRLPARTGLTRPTLTGERVLVNPWESEKTAAGLLSEAGYMTALSGKWHLGEADGGQPHQVGYDEYLGILSVVSEFTQGLDPRRYPELTLNPERMAALHQVSHPAVTAGLKGEALKVITELDSLEKVAEIDQQFATYSEDFIHRAVQAKKPFYLVHSFSRVHNDNFPAKAFTGKSPARTPYKDAVIEVDDIVGRLLTKLKEEGVADNTLVFFTSDNGANEDAWPDAGFQPWRGGKGTTWEGGVRVPGIAYWPGMIESGRESDELFDLMDLFNTSLTLGGVNVPTDRYIDGVDQSSFLLANNGQSNREAVFMYSERNFTALRWNEFKVHFKVFQTPVPGSNIDESMLIGTGMSPWVYNLYLDPKEMKSVGHRTFEWGLPNILNLVTRHMASYRQYPMKELGLAKPVQ</sequence>
<dbReference type="SUPFAM" id="SSF53649">
    <property type="entry name" value="Alkaline phosphatase-like"/>
    <property type="match status" value="1"/>
</dbReference>
<evidence type="ECO:0000256" key="1">
    <source>
        <dbReference type="ARBA" id="ARBA00008779"/>
    </source>
</evidence>
<dbReference type="EMBL" id="JAQJZJ010000010">
    <property type="protein sequence ID" value="MDA7088619.1"/>
    <property type="molecule type" value="Genomic_DNA"/>
</dbReference>
<evidence type="ECO:0000313" key="7">
    <source>
        <dbReference type="Proteomes" id="UP001212042"/>
    </source>
</evidence>
<feature type="domain" description="Sulfatase N-terminal" evidence="5">
    <location>
        <begin position="82"/>
        <end position="420"/>
    </location>
</feature>
<proteinExistence type="inferred from homology"/>
<comment type="similarity">
    <text evidence="1">Belongs to the sulfatase family.</text>
</comment>
<dbReference type="Pfam" id="PF00884">
    <property type="entry name" value="Sulfatase"/>
    <property type="match status" value="1"/>
</dbReference>
<protein>
    <submittedName>
        <fullName evidence="6">Arylsulfatase</fullName>
    </submittedName>
</protein>
<keyword evidence="7" id="KW-1185">Reference proteome</keyword>
<dbReference type="PANTHER" id="PTHR42693">
    <property type="entry name" value="ARYLSULFATASE FAMILY MEMBER"/>
    <property type="match status" value="1"/>
</dbReference>
<keyword evidence="3" id="KW-0378">Hydrolase</keyword>
<dbReference type="InterPro" id="IPR050738">
    <property type="entry name" value="Sulfatase"/>
</dbReference>
<dbReference type="Gene3D" id="3.30.1120.10">
    <property type="match status" value="1"/>
</dbReference>
<reference evidence="6 7" key="1">
    <citation type="submission" date="2023-01" db="EMBL/GenBank/DDBJ databases">
        <title>Pseudomonas SA3-5T sp. nov., isolated from tidal flat sediment.</title>
        <authorList>
            <person name="Kim H.S."/>
            <person name="Kim J.-S."/>
            <person name="Suh M.K."/>
            <person name="Eom M.K."/>
            <person name="Lee J.-S."/>
        </authorList>
    </citation>
    <scope>NUCLEOTIDE SEQUENCE [LARGE SCALE GENOMIC DNA]</scope>
    <source>
        <strain evidence="6 7">SA3-5</strain>
    </source>
</reference>
<dbReference type="PROSITE" id="PS00523">
    <property type="entry name" value="SULFATASE_1"/>
    <property type="match status" value="1"/>
</dbReference>
<dbReference type="CDD" id="cd16142">
    <property type="entry name" value="ARS_like"/>
    <property type="match status" value="1"/>
</dbReference>
<dbReference type="PROSITE" id="PS00149">
    <property type="entry name" value="SULFATASE_2"/>
    <property type="match status" value="1"/>
</dbReference>
<dbReference type="Proteomes" id="UP001212042">
    <property type="component" value="Unassembled WGS sequence"/>
</dbReference>
<keyword evidence="4" id="KW-0106">Calcium</keyword>
<evidence type="ECO:0000256" key="3">
    <source>
        <dbReference type="ARBA" id="ARBA00022801"/>
    </source>
</evidence>
<gene>
    <name evidence="6" type="ORF">PH586_19755</name>
</gene>
<dbReference type="InterPro" id="IPR017850">
    <property type="entry name" value="Alkaline_phosphatase_core_sf"/>
</dbReference>
<organism evidence="6 7">
    <name type="scientific">Pseudomonas aestuarii</name>
    <dbReference type="NCBI Taxonomy" id="3018340"/>
    <lineage>
        <taxon>Bacteria</taxon>
        <taxon>Pseudomonadati</taxon>
        <taxon>Pseudomonadota</taxon>
        <taxon>Gammaproteobacteria</taxon>
        <taxon>Pseudomonadales</taxon>
        <taxon>Pseudomonadaceae</taxon>
        <taxon>Pseudomonas</taxon>
    </lineage>
</organism>
<accession>A0ABT4XK86</accession>
<dbReference type="Gene3D" id="3.40.720.10">
    <property type="entry name" value="Alkaline Phosphatase, subunit A"/>
    <property type="match status" value="1"/>
</dbReference>
<keyword evidence="2" id="KW-0479">Metal-binding</keyword>
<dbReference type="PANTHER" id="PTHR42693:SF53">
    <property type="entry name" value="ENDO-4-O-SULFATASE"/>
    <property type="match status" value="1"/>
</dbReference>
<dbReference type="InterPro" id="IPR024607">
    <property type="entry name" value="Sulfatase_CS"/>
</dbReference>
<dbReference type="RefSeq" id="WP_271349510.1">
    <property type="nucleotide sequence ID" value="NZ_JAQJZJ010000010.1"/>
</dbReference>
<evidence type="ECO:0000259" key="5">
    <source>
        <dbReference type="Pfam" id="PF00884"/>
    </source>
</evidence>